<protein>
    <submittedName>
        <fullName evidence="2">HAD family hydrolase</fullName>
    </submittedName>
</protein>
<evidence type="ECO:0000256" key="1">
    <source>
        <dbReference type="SAM" id="SignalP"/>
    </source>
</evidence>
<dbReference type="AlphaFoldDB" id="A0A2T3MLF9"/>
<dbReference type="CDD" id="cd01427">
    <property type="entry name" value="HAD_like"/>
    <property type="match status" value="1"/>
</dbReference>
<feature type="chain" id="PRO_5015623968" evidence="1">
    <location>
        <begin position="34"/>
        <end position="347"/>
    </location>
</feature>
<dbReference type="InterPro" id="IPR023214">
    <property type="entry name" value="HAD_sf"/>
</dbReference>
<dbReference type="InterPro" id="IPR036412">
    <property type="entry name" value="HAD-like_sf"/>
</dbReference>
<sequence length="347" mass="38659">MNNKDHSLVTRKKIAAIWIGVASLLAVSTSAYSATCSNNGDVLPLWNNSASRSAITQFVNEVTTVGNSDFVKPSARIAVIDNDGTLWPEKPTYTQFLFAFSQIKHESAQHPEWKTETPYKWVLDNNTKAIFAKGWGALLPILATSQAGLTPEQYSKNVLDWLSTAQSPRFKRPYTDLVYQPMIELIDYLHAHQFKVFIVTGAGGAFIKPWSEAIYHIPAENVIGTAFGYTYKDGGLIKNDKLVYIDDGPQKAINIATIIGKRPILAVGNSTGDKAMLSWTTSQKGASLGMLIHHTDAEREWQYGADSFEGKFTPALMQAAKQHQWQVVDMKKDWCQIFPTKAERRTL</sequence>
<reference evidence="2 3" key="1">
    <citation type="submission" date="2018-01" db="EMBL/GenBank/DDBJ databases">
        <title>Whole genome sequencing of Histamine producing bacteria.</title>
        <authorList>
            <person name="Butler K."/>
        </authorList>
    </citation>
    <scope>NUCLEOTIDE SEQUENCE [LARGE SCALE GENOMIC DNA]</scope>
    <source>
        <strain evidence="2 3">NCIMB 13481</strain>
    </source>
</reference>
<dbReference type="SUPFAM" id="SSF56784">
    <property type="entry name" value="HAD-like"/>
    <property type="match status" value="1"/>
</dbReference>
<feature type="signal peptide" evidence="1">
    <location>
        <begin position="1"/>
        <end position="33"/>
    </location>
</feature>
<proteinExistence type="predicted"/>
<dbReference type="Gene3D" id="3.40.50.1000">
    <property type="entry name" value="HAD superfamily/HAD-like"/>
    <property type="match status" value="1"/>
</dbReference>
<dbReference type="STRING" id="56192.UB38_17240"/>
<gene>
    <name evidence="2" type="ORF">C9I88_09985</name>
</gene>
<organism evidence="2 3">
    <name type="scientific">Photobacterium iliopiscarium</name>
    <dbReference type="NCBI Taxonomy" id="56192"/>
    <lineage>
        <taxon>Bacteria</taxon>
        <taxon>Pseudomonadati</taxon>
        <taxon>Pseudomonadota</taxon>
        <taxon>Gammaproteobacteria</taxon>
        <taxon>Vibrionales</taxon>
        <taxon>Vibrionaceae</taxon>
        <taxon>Photobacterium</taxon>
    </lineage>
</organism>
<evidence type="ECO:0000313" key="3">
    <source>
        <dbReference type="Proteomes" id="UP000241954"/>
    </source>
</evidence>
<dbReference type="GO" id="GO:0016787">
    <property type="term" value="F:hydrolase activity"/>
    <property type="evidence" value="ECO:0007669"/>
    <property type="project" value="UniProtKB-KW"/>
</dbReference>
<name>A0A2T3MLF9_9GAMM</name>
<dbReference type="Proteomes" id="UP000241954">
    <property type="component" value="Unassembled WGS sequence"/>
</dbReference>
<comment type="caution">
    <text evidence="2">The sequence shown here is derived from an EMBL/GenBank/DDBJ whole genome shotgun (WGS) entry which is preliminary data.</text>
</comment>
<keyword evidence="1" id="KW-0732">Signal</keyword>
<evidence type="ECO:0000313" key="2">
    <source>
        <dbReference type="EMBL" id="PSV97139.1"/>
    </source>
</evidence>
<accession>A0A2T3MLF9</accession>
<dbReference type="EMBL" id="PYLW01000008">
    <property type="protein sequence ID" value="PSV97139.1"/>
    <property type="molecule type" value="Genomic_DNA"/>
</dbReference>
<keyword evidence="2" id="KW-0378">Hydrolase</keyword>